<dbReference type="GO" id="GO:0000785">
    <property type="term" value="C:chromatin"/>
    <property type="evidence" value="ECO:0007669"/>
    <property type="project" value="TreeGrafter"/>
</dbReference>
<dbReference type="InParanoid" id="A0A1V9X9X8"/>
<comment type="subcellular location">
    <subcellularLocation>
        <location evidence="6">Nucleus</location>
    </subcellularLocation>
</comment>
<dbReference type="InterPro" id="IPR008967">
    <property type="entry name" value="p53-like_TF_DNA-bd_sf"/>
</dbReference>
<feature type="domain" description="T-box" evidence="8">
    <location>
        <begin position="12"/>
        <end position="74"/>
    </location>
</feature>
<dbReference type="AlphaFoldDB" id="A0A1V9X9X8"/>
<organism evidence="9 10">
    <name type="scientific">Tropilaelaps mercedesae</name>
    <dbReference type="NCBI Taxonomy" id="418985"/>
    <lineage>
        <taxon>Eukaryota</taxon>
        <taxon>Metazoa</taxon>
        <taxon>Ecdysozoa</taxon>
        <taxon>Arthropoda</taxon>
        <taxon>Chelicerata</taxon>
        <taxon>Arachnida</taxon>
        <taxon>Acari</taxon>
        <taxon>Parasitiformes</taxon>
        <taxon>Mesostigmata</taxon>
        <taxon>Gamasina</taxon>
        <taxon>Dermanyssoidea</taxon>
        <taxon>Laelapidae</taxon>
        <taxon>Tropilaelaps</taxon>
    </lineage>
</organism>
<dbReference type="GO" id="GO:0005634">
    <property type="term" value="C:nucleus"/>
    <property type="evidence" value="ECO:0007669"/>
    <property type="project" value="UniProtKB-SubCell"/>
</dbReference>
<dbReference type="GO" id="GO:0000978">
    <property type="term" value="F:RNA polymerase II cis-regulatory region sequence-specific DNA binding"/>
    <property type="evidence" value="ECO:0007669"/>
    <property type="project" value="InterPro"/>
</dbReference>
<evidence type="ECO:0000313" key="9">
    <source>
        <dbReference type="EMBL" id="OQR70168.1"/>
    </source>
</evidence>
<evidence type="ECO:0000256" key="2">
    <source>
        <dbReference type="ARBA" id="ARBA00023015"/>
    </source>
</evidence>
<dbReference type="Proteomes" id="UP000192247">
    <property type="component" value="Unassembled WGS sequence"/>
</dbReference>
<evidence type="ECO:0000256" key="5">
    <source>
        <dbReference type="ARBA" id="ARBA00023242"/>
    </source>
</evidence>
<reference evidence="9 10" key="1">
    <citation type="journal article" date="2017" name="Gigascience">
        <title>Draft genome of the honey bee ectoparasitic mite, Tropilaelaps mercedesae, is shaped by the parasitic life history.</title>
        <authorList>
            <person name="Dong X."/>
            <person name="Armstrong S.D."/>
            <person name="Xia D."/>
            <person name="Makepeace B.L."/>
            <person name="Darby A.C."/>
            <person name="Kadowaki T."/>
        </authorList>
    </citation>
    <scope>NUCLEOTIDE SEQUENCE [LARGE SCALE GENOMIC DNA]</scope>
    <source>
        <strain evidence="9">Wuxi-XJTLU</strain>
    </source>
</reference>
<evidence type="ECO:0000313" key="10">
    <source>
        <dbReference type="Proteomes" id="UP000192247"/>
    </source>
</evidence>
<dbReference type="EMBL" id="MNPL01018432">
    <property type="protein sequence ID" value="OQR70168.1"/>
    <property type="molecule type" value="Genomic_DNA"/>
</dbReference>
<keyword evidence="10" id="KW-1185">Reference proteome</keyword>
<keyword evidence="7" id="KW-0732">Signal</keyword>
<sequence length="106" mass="11959">MVTCALSALLLQIILNSMHRYQPRFHVVYIAAPEEQDDDAKRGKGGPQGFTNYRTFTFEETRFIAVTAYQNHRLLCTPIANALPGDCRLSRLSAAFPLDKERISEA</sequence>
<protein>
    <submittedName>
        <fullName evidence="9">T-box transcription factor TBX1-like</fullName>
    </submittedName>
</protein>
<evidence type="ECO:0000256" key="6">
    <source>
        <dbReference type="PROSITE-ProRule" id="PRU00201"/>
    </source>
</evidence>
<dbReference type="Pfam" id="PF00907">
    <property type="entry name" value="T-box"/>
    <property type="match status" value="1"/>
</dbReference>
<dbReference type="InterPro" id="IPR046360">
    <property type="entry name" value="T-box_DNA-bd"/>
</dbReference>
<evidence type="ECO:0000256" key="4">
    <source>
        <dbReference type="ARBA" id="ARBA00023163"/>
    </source>
</evidence>
<comment type="caution">
    <text evidence="6">Lacks conserved residue(s) required for the propagation of feature annotation.</text>
</comment>
<dbReference type="InterPro" id="IPR036960">
    <property type="entry name" value="T-box_sf"/>
</dbReference>
<keyword evidence="4" id="KW-0804">Transcription</keyword>
<keyword evidence="3 6" id="KW-0238">DNA-binding</keyword>
<proteinExistence type="predicted"/>
<dbReference type="STRING" id="418985.A0A1V9X9X8"/>
<dbReference type="GO" id="GO:0000981">
    <property type="term" value="F:DNA-binding transcription factor activity, RNA polymerase II-specific"/>
    <property type="evidence" value="ECO:0007669"/>
    <property type="project" value="TreeGrafter"/>
</dbReference>
<feature type="signal peptide" evidence="7">
    <location>
        <begin position="1"/>
        <end position="20"/>
    </location>
</feature>
<dbReference type="PANTHER" id="PTHR11267">
    <property type="entry name" value="T-BOX PROTEIN-RELATED"/>
    <property type="match status" value="1"/>
</dbReference>
<evidence type="ECO:0000256" key="1">
    <source>
        <dbReference type="ARBA" id="ARBA00022473"/>
    </source>
</evidence>
<evidence type="ECO:0000256" key="7">
    <source>
        <dbReference type="SAM" id="SignalP"/>
    </source>
</evidence>
<dbReference type="GO" id="GO:0001708">
    <property type="term" value="P:cell fate specification"/>
    <property type="evidence" value="ECO:0007669"/>
    <property type="project" value="TreeGrafter"/>
</dbReference>
<name>A0A1V9X9X8_9ACAR</name>
<dbReference type="OrthoDB" id="7442607at2759"/>
<keyword evidence="2" id="KW-0805">Transcription regulation</keyword>
<evidence type="ECO:0000256" key="3">
    <source>
        <dbReference type="ARBA" id="ARBA00023125"/>
    </source>
</evidence>
<feature type="chain" id="PRO_5012528923" evidence="7">
    <location>
        <begin position="21"/>
        <end position="106"/>
    </location>
</feature>
<dbReference type="GO" id="GO:0045893">
    <property type="term" value="P:positive regulation of DNA-templated transcription"/>
    <property type="evidence" value="ECO:0007669"/>
    <property type="project" value="InterPro"/>
</dbReference>
<dbReference type="Gene3D" id="2.60.40.820">
    <property type="entry name" value="Transcription factor, T-box"/>
    <property type="match status" value="1"/>
</dbReference>
<keyword evidence="5 6" id="KW-0539">Nucleus</keyword>
<dbReference type="InterPro" id="IPR001699">
    <property type="entry name" value="TF_T-box"/>
</dbReference>
<dbReference type="PANTHER" id="PTHR11267:SF104">
    <property type="entry name" value="T-BOX TRANSCRIPTION FACTOR TBX1"/>
    <property type="match status" value="1"/>
</dbReference>
<comment type="caution">
    <text evidence="9">The sequence shown here is derived from an EMBL/GenBank/DDBJ whole genome shotgun (WGS) entry which is preliminary data.</text>
</comment>
<keyword evidence="1" id="KW-0217">Developmental protein</keyword>
<accession>A0A1V9X9X8</accession>
<evidence type="ECO:0000259" key="8">
    <source>
        <dbReference type="PROSITE" id="PS50252"/>
    </source>
</evidence>
<gene>
    <name evidence="9" type="ORF">BIW11_04209</name>
</gene>
<dbReference type="PROSITE" id="PS50252">
    <property type="entry name" value="TBOX_3"/>
    <property type="match status" value="1"/>
</dbReference>
<dbReference type="SUPFAM" id="SSF49417">
    <property type="entry name" value="p53-like transcription factors"/>
    <property type="match status" value="1"/>
</dbReference>